<dbReference type="InterPro" id="IPR036236">
    <property type="entry name" value="Znf_C2H2_sf"/>
</dbReference>
<dbReference type="AlphaFoldDB" id="A0A830CTT2"/>
<sequence length="192" mass="22588">MESNHQQELINRCEELDDSLGVGRSYECVFCKRGFNTAQALGGHMNIHRRDKVKNNNKSTSTNYPNKQEEEKNHHQFGQRFSYCDQNMPASSSSSSSYYNHDHFVYDHDDHRPRSTYNPKRFPGSTSYFRDDHQNYYYSNNNNNDHDYERGQQQHGDWNVSLGLDYNSTILKDRAAMMSQKEELDLELRLGL</sequence>
<evidence type="ECO:0000259" key="10">
    <source>
        <dbReference type="PROSITE" id="PS50157"/>
    </source>
</evidence>
<dbReference type="PANTHER" id="PTHR45801">
    <property type="entry name" value="OS07G0101800 PROTEIN"/>
    <property type="match status" value="1"/>
</dbReference>
<dbReference type="GO" id="GO:0008270">
    <property type="term" value="F:zinc ion binding"/>
    <property type="evidence" value="ECO:0007669"/>
    <property type="project" value="UniProtKB-KW"/>
</dbReference>
<keyword evidence="12" id="KW-1185">Reference proteome</keyword>
<keyword evidence="3 8" id="KW-0863">Zinc-finger</keyword>
<evidence type="ECO:0000256" key="1">
    <source>
        <dbReference type="ARBA" id="ARBA00004123"/>
    </source>
</evidence>
<evidence type="ECO:0000256" key="9">
    <source>
        <dbReference type="SAM" id="MobiDB-lite"/>
    </source>
</evidence>
<feature type="region of interest" description="Disordered" evidence="9">
    <location>
        <begin position="52"/>
        <end position="76"/>
    </location>
</feature>
<dbReference type="SUPFAM" id="SSF57667">
    <property type="entry name" value="beta-beta-alpha zinc fingers"/>
    <property type="match status" value="1"/>
</dbReference>
<dbReference type="GO" id="GO:0005634">
    <property type="term" value="C:nucleus"/>
    <property type="evidence" value="ECO:0007669"/>
    <property type="project" value="UniProtKB-SubCell"/>
</dbReference>
<feature type="domain" description="C2H2-type" evidence="10">
    <location>
        <begin position="26"/>
        <end position="53"/>
    </location>
</feature>
<gene>
    <name evidence="11" type="ORF">PHJA_002103500</name>
</gene>
<dbReference type="Gene3D" id="3.30.160.60">
    <property type="entry name" value="Classic Zinc Finger"/>
    <property type="match status" value="1"/>
</dbReference>
<reference evidence="11" key="1">
    <citation type="submission" date="2020-07" db="EMBL/GenBank/DDBJ databases">
        <title>Ethylene signaling mediates host invasion by parasitic plants.</title>
        <authorList>
            <person name="Yoshida S."/>
        </authorList>
    </citation>
    <scope>NUCLEOTIDE SEQUENCE</scope>
    <source>
        <strain evidence="11">Okayama</strain>
    </source>
</reference>
<protein>
    <submittedName>
        <fullName evidence="11">Transcriptional regulator tac1</fullName>
    </submittedName>
</protein>
<evidence type="ECO:0000313" key="11">
    <source>
        <dbReference type="EMBL" id="GFP99594.1"/>
    </source>
</evidence>
<dbReference type="InterPro" id="IPR013087">
    <property type="entry name" value="Znf_C2H2_type"/>
</dbReference>
<comment type="subcellular location">
    <subcellularLocation>
        <location evidence="1">Nucleus</location>
    </subcellularLocation>
</comment>
<evidence type="ECO:0000256" key="8">
    <source>
        <dbReference type="PROSITE-ProRule" id="PRU00042"/>
    </source>
</evidence>
<dbReference type="EMBL" id="BMAC01000581">
    <property type="protein sequence ID" value="GFP99594.1"/>
    <property type="molecule type" value="Genomic_DNA"/>
</dbReference>
<keyword evidence="2" id="KW-0479">Metal-binding</keyword>
<evidence type="ECO:0000313" key="12">
    <source>
        <dbReference type="Proteomes" id="UP000653305"/>
    </source>
</evidence>
<evidence type="ECO:0000256" key="5">
    <source>
        <dbReference type="ARBA" id="ARBA00023015"/>
    </source>
</evidence>
<name>A0A830CTT2_9LAMI</name>
<dbReference type="PANTHER" id="PTHR45801:SF117">
    <property type="entry name" value="OS07G0417400 PROTEIN"/>
    <property type="match status" value="1"/>
</dbReference>
<evidence type="ECO:0000256" key="7">
    <source>
        <dbReference type="ARBA" id="ARBA00023242"/>
    </source>
</evidence>
<dbReference type="Pfam" id="PF13912">
    <property type="entry name" value="zf-C2H2_6"/>
    <property type="match status" value="1"/>
</dbReference>
<proteinExistence type="predicted"/>
<dbReference type="InterPro" id="IPR052426">
    <property type="entry name" value="Plant_dev_regulator"/>
</dbReference>
<keyword evidence="4" id="KW-0862">Zinc</keyword>
<keyword evidence="6" id="KW-0804">Transcription</keyword>
<accession>A0A830CTT2</accession>
<keyword evidence="7" id="KW-0539">Nucleus</keyword>
<keyword evidence="5" id="KW-0805">Transcription regulation</keyword>
<dbReference type="PROSITE" id="PS00028">
    <property type="entry name" value="ZINC_FINGER_C2H2_1"/>
    <property type="match status" value="1"/>
</dbReference>
<dbReference type="PROSITE" id="PS50157">
    <property type="entry name" value="ZINC_FINGER_C2H2_2"/>
    <property type="match status" value="1"/>
</dbReference>
<evidence type="ECO:0000256" key="6">
    <source>
        <dbReference type="ARBA" id="ARBA00023163"/>
    </source>
</evidence>
<evidence type="ECO:0000256" key="2">
    <source>
        <dbReference type="ARBA" id="ARBA00022723"/>
    </source>
</evidence>
<evidence type="ECO:0000256" key="3">
    <source>
        <dbReference type="ARBA" id="ARBA00022771"/>
    </source>
</evidence>
<organism evidence="11 12">
    <name type="scientific">Phtheirospermum japonicum</name>
    <dbReference type="NCBI Taxonomy" id="374723"/>
    <lineage>
        <taxon>Eukaryota</taxon>
        <taxon>Viridiplantae</taxon>
        <taxon>Streptophyta</taxon>
        <taxon>Embryophyta</taxon>
        <taxon>Tracheophyta</taxon>
        <taxon>Spermatophyta</taxon>
        <taxon>Magnoliopsida</taxon>
        <taxon>eudicotyledons</taxon>
        <taxon>Gunneridae</taxon>
        <taxon>Pentapetalae</taxon>
        <taxon>asterids</taxon>
        <taxon>lamiids</taxon>
        <taxon>Lamiales</taxon>
        <taxon>Orobanchaceae</taxon>
        <taxon>Orobanchaceae incertae sedis</taxon>
        <taxon>Phtheirospermum</taxon>
    </lineage>
</organism>
<dbReference type="OrthoDB" id="780709at2759"/>
<comment type="caution">
    <text evidence="11">The sequence shown here is derived from an EMBL/GenBank/DDBJ whole genome shotgun (WGS) entry which is preliminary data.</text>
</comment>
<evidence type="ECO:0000256" key="4">
    <source>
        <dbReference type="ARBA" id="ARBA00022833"/>
    </source>
</evidence>
<dbReference type="Proteomes" id="UP000653305">
    <property type="component" value="Unassembled WGS sequence"/>
</dbReference>